<dbReference type="AlphaFoldDB" id="A0A139I7F8"/>
<evidence type="ECO:0000313" key="2">
    <source>
        <dbReference type="Proteomes" id="UP000073492"/>
    </source>
</evidence>
<sequence>MQIRDKLYRALDRPGGTACKLLCRLTYSFLDLSQAFIRLIPEPVSNNGISGTAARLISEAPDASITGSQLD</sequence>
<accession>A0A139I7F8</accession>
<keyword evidence="2" id="KW-1185">Reference proteome</keyword>
<protein>
    <submittedName>
        <fullName evidence="1">Uncharacterized protein</fullName>
    </submittedName>
</protein>
<proteinExistence type="predicted"/>
<comment type="caution">
    <text evidence="1">The sequence shown here is derived from an EMBL/GenBank/DDBJ whole genome shotgun (WGS) entry which is preliminary data.</text>
</comment>
<name>A0A139I7F8_9PEZI</name>
<reference evidence="1 2" key="1">
    <citation type="submission" date="2015-07" db="EMBL/GenBank/DDBJ databases">
        <title>Comparative genomics of the Sigatoka disease complex on banana suggests a link between parallel evolutionary changes in Pseudocercospora fijiensis and Pseudocercospora eumusae and increased virulence on the banana host.</title>
        <authorList>
            <person name="Chang T.-C."/>
            <person name="Salvucci A."/>
            <person name="Crous P.W."/>
            <person name="Stergiopoulos I."/>
        </authorList>
    </citation>
    <scope>NUCLEOTIDE SEQUENCE [LARGE SCALE GENOMIC DNA]</scope>
    <source>
        <strain evidence="1 2">CBS 116634</strain>
    </source>
</reference>
<dbReference type="EMBL" id="LFZO01000246">
    <property type="protein sequence ID" value="KXT10648.1"/>
    <property type="molecule type" value="Genomic_DNA"/>
</dbReference>
<gene>
    <name evidence="1" type="ORF">AC579_6354</name>
</gene>
<organism evidence="1 2">
    <name type="scientific">Pseudocercospora musae</name>
    <dbReference type="NCBI Taxonomy" id="113226"/>
    <lineage>
        <taxon>Eukaryota</taxon>
        <taxon>Fungi</taxon>
        <taxon>Dikarya</taxon>
        <taxon>Ascomycota</taxon>
        <taxon>Pezizomycotina</taxon>
        <taxon>Dothideomycetes</taxon>
        <taxon>Dothideomycetidae</taxon>
        <taxon>Mycosphaerellales</taxon>
        <taxon>Mycosphaerellaceae</taxon>
        <taxon>Pseudocercospora</taxon>
    </lineage>
</organism>
<evidence type="ECO:0000313" key="1">
    <source>
        <dbReference type="EMBL" id="KXT10648.1"/>
    </source>
</evidence>
<dbReference type="Proteomes" id="UP000073492">
    <property type="component" value="Unassembled WGS sequence"/>
</dbReference>